<protein>
    <submittedName>
        <fullName evidence="2">Uncharacterized protein</fullName>
    </submittedName>
</protein>
<gene>
    <name evidence="2" type="ORF">ROHU_023894</name>
    <name evidence="1" type="ORF">ROHU_033916</name>
</gene>
<dbReference type="EMBL" id="QBIY01012608">
    <property type="protein sequence ID" value="RXN21762.1"/>
    <property type="molecule type" value="Genomic_DNA"/>
</dbReference>
<organism evidence="2 3">
    <name type="scientific">Labeo rohita</name>
    <name type="common">Indian major carp</name>
    <name type="synonym">Cyprinus rohita</name>
    <dbReference type="NCBI Taxonomy" id="84645"/>
    <lineage>
        <taxon>Eukaryota</taxon>
        <taxon>Metazoa</taxon>
        <taxon>Chordata</taxon>
        <taxon>Craniata</taxon>
        <taxon>Vertebrata</taxon>
        <taxon>Euteleostomi</taxon>
        <taxon>Actinopterygii</taxon>
        <taxon>Neopterygii</taxon>
        <taxon>Teleostei</taxon>
        <taxon>Ostariophysi</taxon>
        <taxon>Cypriniformes</taxon>
        <taxon>Cyprinidae</taxon>
        <taxon>Labeoninae</taxon>
        <taxon>Labeonini</taxon>
        <taxon>Labeo</taxon>
    </lineage>
</organism>
<dbReference type="AlphaFoldDB" id="A0A498MQ53"/>
<reference evidence="2 3" key="1">
    <citation type="submission" date="2018-03" db="EMBL/GenBank/DDBJ databases">
        <title>Draft genome sequence of Rohu Carp (Labeo rohita).</title>
        <authorList>
            <person name="Das P."/>
            <person name="Kushwaha B."/>
            <person name="Joshi C.G."/>
            <person name="Kumar D."/>
            <person name="Nagpure N.S."/>
            <person name="Sahoo L."/>
            <person name="Das S.P."/>
            <person name="Bit A."/>
            <person name="Patnaik S."/>
            <person name="Meher P.K."/>
            <person name="Jayasankar P."/>
            <person name="Koringa P.G."/>
            <person name="Patel N.V."/>
            <person name="Hinsu A.T."/>
            <person name="Kumar R."/>
            <person name="Pandey M."/>
            <person name="Agarwal S."/>
            <person name="Srivastava S."/>
            <person name="Singh M."/>
            <person name="Iquebal M.A."/>
            <person name="Jaiswal S."/>
            <person name="Angadi U.B."/>
            <person name="Kumar N."/>
            <person name="Raza M."/>
            <person name="Shah T.M."/>
            <person name="Rai A."/>
            <person name="Jena J.K."/>
        </authorList>
    </citation>
    <scope>NUCLEOTIDE SEQUENCE [LARGE SCALE GENOMIC DNA]</scope>
    <source>
        <strain evidence="2">DASCIFA01</strain>
        <tissue evidence="2">Testis</tissue>
    </source>
</reference>
<name>A0A498MQ53_LABRO</name>
<proteinExistence type="predicted"/>
<dbReference type="Proteomes" id="UP000290572">
    <property type="component" value="Unassembled WGS sequence"/>
</dbReference>
<comment type="caution">
    <text evidence="2">The sequence shown here is derived from an EMBL/GenBank/DDBJ whole genome shotgun (WGS) entry which is preliminary data.</text>
</comment>
<evidence type="ECO:0000313" key="2">
    <source>
        <dbReference type="EMBL" id="RXN21762.1"/>
    </source>
</evidence>
<accession>A0A498MQ53</accession>
<evidence type="ECO:0000313" key="1">
    <source>
        <dbReference type="EMBL" id="RXN04562.1"/>
    </source>
</evidence>
<sequence length="78" mass="8786">MSSILRSGISTDGKTTVQMSIEKNNLKKDDAHQWSEEEAAAFDLGRSLSAELARTGHRRYDRPRDALEIFTTKPKFSS</sequence>
<keyword evidence="3" id="KW-1185">Reference proteome</keyword>
<evidence type="ECO:0000313" key="3">
    <source>
        <dbReference type="Proteomes" id="UP000290572"/>
    </source>
</evidence>
<dbReference type="EMBL" id="QBIY01013432">
    <property type="protein sequence ID" value="RXN04562.1"/>
    <property type="molecule type" value="Genomic_DNA"/>
</dbReference>